<dbReference type="PROSITE" id="PS00610">
    <property type="entry name" value="NA_NEUROTRAN_SYMP_1"/>
    <property type="match status" value="1"/>
</dbReference>
<sequence>MGGKNLKEHSNREGFSSGLAAFFATLGSAVGLGNIWKFPYVVGSNGGAAFLLVYFGFILFIGLPIMISEFYIGRKTRKNVVGAIDQFTTNKIWKGIGGLSILGAYFVLFFYSTVGGWVYSYVFKSIRGVFNGSTTDSVRQEFLGTTNAMISPIVWQLVVIVVVSIILILGVKNGIEKITKTLMPVLFILILACDIKALTLPGMANSFKFLFKADFSSLTTQGILMAMGLAFFKMSVGMGAMVTYGSYFTKKDNMIGTAVKVAVSDTIVSLLVGLAVFSAVFTFNMKPAGGPGLLFMTVPLVFTKIPFGTVLLVAFFILASIAATMAMTSMCEVVVVYLVEQKGMSRTKSVILNACIIFAFGIFATLSSNPGAVLGGFTVAGLRIFEIFDYLSSNIILPLGGLFIAILIGYFIPKKDFEEELSNNGELKNRKIISICRFILRYITPVLVLVVFLSSIGIIK</sequence>
<evidence type="ECO:0000256" key="1">
    <source>
        <dbReference type="ARBA" id="ARBA00004141"/>
    </source>
</evidence>
<accession>A0AA88ZRA3</accession>
<comment type="similarity">
    <text evidence="6">Belongs to the sodium:neurotransmitter symporter (SNF) (TC 2.A.22) family.</text>
</comment>
<evidence type="ECO:0000256" key="4">
    <source>
        <dbReference type="ARBA" id="ARBA00022989"/>
    </source>
</evidence>
<dbReference type="GO" id="GO:0015293">
    <property type="term" value="F:symporter activity"/>
    <property type="evidence" value="ECO:0007669"/>
    <property type="project" value="UniProtKB-KW"/>
</dbReference>
<feature type="transmembrane region" description="Helical" evidence="7">
    <location>
        <begin position="438"/>
        <end position="459"/>
    </location>
</feature>
<dbReference type="PRINTS" id="PR00176">
    <property type="entry name" value="NANEUSMPORT"/>
</dbReference>
<name>A0AA88ZRA3_CLONO</name>
<evidence type="ECO:0000313" key="8">
    <source>
        <dbReference type="EMBL" id="KGM99072.1"/>
    </source>
</evidence>
<protein>
    <recommendedName>
        <fullName evidence="6">Transporter</fullName>
    </recommendedName>
</protein>
<keyword evidence="2 6" id="KW-0813">Transport</keyword>
<keyword evidence="5 7" id="KW-0472">Membrane</keyword>
<evidence type="ECO:0000256" key="5">
    <source>
        <dbReference type="ARBA" id="ARBA00023136"/>
    </source>
</evidence>
<evidence type="ECO:0000313" key="9">
    <source>
        <dbReference type="Proteomes" id="UP000030016"/>
    </source>
</evidence>
<keyword evidence="6" id="KW-0769">Symport</keyword>
<comment type="caution">
    <text evidence="8">The sequence shown here is derived from an EMBL/GenBank/DDBJ whole genome shotgun (WGS) entry which is preliminary data.</text>
</comment>
<feature type="transmembrane region" description="Helical" evidence="7">
    <location>
        <begin position="14"/>
        <end position="36"/>
    </location>
</feature>
<keyword evidence="3 6" id="KW-0812">Transmembrane</keyword>
<dbReference type="AlphaFoldDB" id="A0AA88ZRA3"/>
<evidence type="ECO:0000256" key="6">
    <source>
        <dbReference type="RuleBase" id="RU003732"/>
    </source>
</evidence>
<dbReference type="InterPro" id="IPR000175">
    <property type="entry name" value="Na/ntran_symport"/>
</dbReference>
<feature type="transmembrane region" description="Helical" evidence="7">
    <location>
        <begin position="387"/>
        <end position="412"/>
    </location>
</feature>
<reference evidence="8 9" key="1">
    <citation type="submission" date="2014-01" db="EMBL/GenBank/DDBJ databases">
        <title>Plasmidome dynamics in the species complex Clostridium novyi sensu lato converts strains of independent lineages into distinctly different pathogens.</title>
        <authorList>
            <person name="Skarin H."/>
            <person name="Segerman B."/>
        </authorList>
    </citation>
    <scope>NUCLEOTIDE SEQUENCE [LARGE SCALE GENOMIC DNA]</scope>
    <source>
        <strain evidence="8 9">4570</strain>
    </source>
</reference>
<dbReference type="InterPro" id="IPR037272">
    <property type="entry name" value="SNS_sf"/>
</dbReference>
<dbReference type="GO" id="GO:0016020">
    <property type="term" value="C:membrane"/>
    <property type="evidence" value="ECO:0007669"/>
    <property type="project" value="UniProtKB-SubCell"/>
</dbReference>
<feature type="transmembrane region" description="Helical" evidence="7">
    <location>
        <begin position="305"/>
        <end position="338"/>
    </location>
</feature>
<feature type="transmembrane region" description="Helical" evidence="7">
    <location>
        <begin position="153"/>
        <end position="171"/>
    </location>
</feature>
<feature type="transmembrane region" description="Helical" evidence="7">
    <location>
        <begin position="261"/>
        <end position="285"/>
    </location>
</feature>
<dbReference type="PANTHER" id="PTHR42948:SF1">
    <property type="entry name" value="TRANSPORTER"/>
    <property type="match status" value="1"/>
</dbReference>
<dbReference type="Pfam" id="PF00209">
    <property type="entry name" value="SNF"/>
    <property type="match status" value="2"/>
</dbReference>
<feature type="transmembrane region" description="Helical" evidence="7">
    <location>
        <begin position="48"/>
        <end position="72"/>
    </location>
</feature>
<organism evidence="8 9">
    <name type="scientific">Clostridium novyi A str. 4570</name>
    <dbReference type="NCBI Taxonomy" id="1444290"/>
    <lineage>
        <taxon>Bacteria</taxon>
        <taxon>Bacillati</taxon>
        <taxon>Bacillota</taxon>
        <taxon>Clostridia</taxon>
        <taxon>Eubacteriales</taxon>
        <taxon>Clostridiaceae</taxon>
        <taxon>Clostridium</taxon>
    </lineage>
</organism>
<feature type="transmembrane region" description="Helical" evidence="7">
    <location>
        <begin position="223"/>
        <end position="249"/>
    </location>
</feature>
<evidence type="ECO:0000256" key="3">
    <source>
        <dbReference type="ARBA" id="ARBA00022692"/>
    </source>
</evidence>
<dbReference type="PROSITE" id="PS50267">
    <property type="entry name" value="NA_NEUROTRAN_SYMP_3"/>
    <property type="match status" value="1"/>
</dbReference>
<dbReference type="EMBL" id="JDRX01000057">
    <property type="protein sequence ID" value="KGM99072.1"/>
    <property type="molecule type" value="Genomic_DNA"/>
</dbReference>
<evidence type="ECO:0000256" key="2">
    <source>
        <dbReference type="ARBA" id="ARBA00022448"/>
    </source>
</evidence>
<dbReference type="NCBIfam" id="NF037979">
    <property type="entry name" value="Na_transp"/>
    <property type="match status" value="1"/>
</dbReference>
<evidence type="ECO:0000256" key="7">
    <source>
        <dbReference type="SAM" id="Phobius"/>
    </source>
</evidence>
<dbReference type="InterPro" id="IPR047218">
    <property type="entry name" value="YocR/YhdH-like"/>
</dbReference>
<feature type="transmembrane region" description="Helical" evidence="7">
    <location>
        <begin position="183"/>
        <end position="203"/>
    </location>
</feature>
<feature type="transmembrane region" description="Helical" evidence="7">
    <location>
        <begin position="350"/>
        <end position="367"/>
    </location>
</feature>
<dbReference type="Proteomes" id="UP000030016">
    <property type="component" value="Unassembled WGS sequence"/>
</dbReference>
<gene>
    <name evidence="8" type="ORF">Z969_10845</name>
</gene>
<feature type="transmembrane region" description="Helical" evidence="7">
    <location>
        <begin position="92"/>
        <end position="111"/>
    </location>
</feature>
<dbReference type="CDD" id="cd10336">
    <property type="entry name" value="SLC6sbd_Tyt1-Like"/>
    <property type="match status" value="1"/>
</dbReference>
<dbReference type="PANTHER" id="PTHR42948">
    <property type="entry name" value="TRANSPORTER"/>
    <property type="match status" value="1"/>
</dbReference>
<comment type="subcellular location">
    <subcellularLocation>
        <location evidence="1">Membrane</location>
        <topology evidence="1">Multi-pass membrane protein</topology>
    </subcellularLocation>
</comment>
<dbReference type="SUPFAM" id="SSF161070">
    <property type="entry name" value="SNF-like"/>
    <property type="match status" value="1"/>
</dbReference>
<keyword evidence="4 7" id="KW-1133">Transmembrane helix</keyword>
<proteinExistence type="inferred from homology"/>